<dbReference type="SMART" id="SM00422">
    <property type="entry name" value="HTH_MERR"/>
    <property type="match status" value="1"/>
</dbReference>
<keyword evidence="2" id="KW-0175">Coiled coil</keyword>
<sequence length="117" mass="13536">MKISEFVKQVNTTKDAVRHYEELDLLRPSWKNDVRYYSPKDVGDFHAIKEMQSVGFSLKDVQAIFNLKRTDGCGSEKLIQGFLDSLDKELEAVVKAEEELQQKKSKITNMILELKQL</sequence>
<evidence type="ECO:0000256" key="1">
    <source>
        <dbReference type="ARBA" id="ARBA00023125"/>
    </source>
</evidence>
<evidence type="ECO:0000313" key="5">
    <source>
        <dbReference type="Proteomes" id="UP000618943"/>
    </source>
</evidence>
<dbReference type="Proteomes" id="UP000618943">
    <property type="component" value="Unassembled WGS sequence"/>
</dbReference>
<gene>
    <name evidence="4" type="ORF">JFL43_15530</name>
</gene>
<dbReference type="Pfam" id="PF13411">
    <property type="entry name" value="MerR_1"/>
    <property type="match status" value="1"/>
</dbReference>
<dbReference type="SUPFAM" id="SSF46955">
    <property type="entry name" value="Putative DNA-binding domain"/>
    <property type="match status" value="1"/>
</dbReference>
<dbReference type="EMBL" id="JAEOAH010000026">
    <property type="protein sequence ID" value="MBK3496248.1"/>
    <property type="molecule type" value="Genomic_DNA"/>
</dbReference>
<name>A0ABS1HB83_9BACL</name>
<evidence type="ECO:0000259" key="3">
    <source>
        <dbReference type="PROSITE" id="PS50937"/>
    </source>
</evidence>
<reference evidence="4 5" key="1">
    <citation type="submission" date="2020-12" db="EMBL/GenBank/DDBJ databases">
        <title>YIM B01967 draft genome.</title>
        <authorList>
            <person name="Yan X."/>
        </authorList>
    </citation>
    <scope>NUCLEOTIDE SEQUENCE [LARGE SCALE GENOMIC DNA]</scope>
    <source>
        <strain evidence="4 5">YIM B01967</strain>
    </source>
</reference>
<keyword evidence="1" id="KW-0238">DNA-binding</keyword>
<dbReference type="InterPro" id="IPR009061">
    <property type="entry name" value="DNA-bd_dom_put_sf"/>
</dbReference>
<protein>
    <submittedName>
        <fullName evidence="4">MerR family transcriptional regulator</fullName>
    </submittedName>
</protein>
<proteinExistence type="predicted"/>
<dbReference type="Gene3D" id="1.10.1660.10">
    <property type="match status" value="1"/>
</dbReference>
<organism evidence="4 5">
    <name type="scientific">Viridibacillus soli</name>
    <dbReference type="NCBI Taxonomy" id="2798301"/>
    <lineage>
        <taxon>Bacteria</taxon>
        <taxon>Bacillati</taxon>
        <taxon>Bacillota</taxon>
        <taxon>Bacilli</taxon>
        <taxon>Bacillales</taxon>
        <taxon>Caryophanaceae</taxon>
        <taxon>Viridibacillus</taxon>
    </lineage>
</organism>
<dbReference type="CDD" id="cd00592">
    <property type="entry name" value="HTH_MerR-like"/>
    <property type="match status" value="1"/>
</dbReference>
<dbReference type="PANTHER" id="PTHR30204:SF58">
    <property type="entry name" value="HTH-TYPE TRANSCRIPTIONAL REGULATOR YFMP"/>
    <property type="match status" value="1"/>
</dbReference>
<evidence type="ECO:0000256" key="2">
    <source>
        <dbReference type="SAM" id="Coils"/>
    </source>
</evidence>
<feature type="coiled-coil region" evidence="2">
    <location>
        <begin position="83"/>
        <end position="117"/>
    </location>
</feature>
<dbReference type="PROSITE" id="PS50937">
    <property type="entry name" value="HTH_MERR_2"/>
    <property type="match status" value="1"/>
</dbReference>
<comment type="caution">
    <text evidence="4">The sequence shown here is derived from an EMBL/GenBank/DDBJ whole genome shotgun (WGS) entry which is preliminary data.</text>
</comment>
<feature type="domain" description="HTH merR-type" evidence="3">
    <location>
        <begin position="1"/>
        <end position="67"/>
    </location>
</feature>
<dbReference type="RefSeq" id="WP_200749737.1">
    <property type="nucleotide sequence ID" value="NZ_JAEOAH010000026.1"/>
</dbReference>
<keyword evidence="5" id="KW-1185">Reference proteome</keyword>
<dbReference type="PANTHER" id="PTHR30204">
    <property type="entry name" value="REDOX-CYCLING DRUG-SENSING TRANSCRIPTIONAL ACTIVATOR SOXR"/>
    <property type="match status" value="1"/>
</dbReference>
<dbReference type="InterPro" id="IPR047057">
    <property type="entry name" value="MerR_fam"/>
</dbReference>
<dbReference type="InterPro" id="IPR000551">
    <property type="entry name" value="MerR-type_HTH_dom"/>
</dbReference>
<accession>A0ABS1HB83</accession>
<evidence type="ECO:0000313" key="4">
    <source>
        <dbReference type="EMBL" id="MBK3496248.1"/>
    </source>
</evidence>